<dbReference type="InterPro" id="IPR050618">
    <property type="entry name" value="Ubq-SigPath_Reg"/>
</dbReference>
<dbReference type="EMBL" id="JAGRRH010000007">
    <property type="protein sequence ID" value="KAG7366325.1"/>
    <property type="molecule type" value="Genomic_DNA"/>
</dbReference>
<comment type="caution">
    <text evidence="3">The sequence shown here is derived from an EMBL/GenBank/DDBJ whole genome shotgun (WGS) entry which is preliminary data.</text>
</comment>
<dbReference type="AlphaFoldDB" id="A0A9K3Q0S9"/>
<protein>
    <submittedName>
        <fullName evidence="3">SPRY domain containing protein</fullName>
    </submittedName>
</protein>
<dbReference type="Pfam" id="PF00622">
    <property type="entry name" value="SPRY"/>
    <property type="match status" value="1"/>
</dbReference>
<name>A0A9K3Q0S9_9STRA</name>
<feature type="compositionally biased region" description="Acidic residues" evidence="1">
    <location>
        <begin position="438"/>
        <end position="449"/>
    </location>
</feature>
<feature type="compositionally biased region" description="Basic and acidic residues" evidence="1">
    <location>
        <begin position="344"/>
        <end position="365"/>
    </location>
</feature>
<dbReference type="InterPro" id="IPR001870">
    <property type="entry name" value="B30.2/SPRY"/>
</dbReference>
<reference evidence="3" key="2">
    <citation type="submission" date="2021-04" db="EMBL/GenBank/DDBJ databases">
        <authorList>
            <person name="Podell S."/>
        </authorList>
    </citation>
    <scope>NUCLEOTIDE SEQUENCE</scope>
    <source>
        <strain evidence="3">Hildebrandi</strain>
    </source>
</reference>
<proteinExistence type="predicted"/>
<dbReference type="OrthoDB" id="258495at2759"/>
<sequence>MRRVSSRQRLVSWDAFDATAPEEDSNFSDSDEVGIPLDDDDDDVVGYDSALEDNSSHDITLMLSLPAISPTAQDSILVGRKRDRSSRCSENKVISTVSPVTAVSSPNLVRGPAVTSPLAVPTLIPIYVWEHGTDNCQHLTYSTSTNTLSSFVTTSSTLLPSPTSTPISPTTSLHLNDLMKDAHVAIFAFLDLNSLQSVMAVNTLYRRLVLSKDARTSLWDHHCIQKWSVDRNNKQFDASKTSLPCYVDRFHLPTAVAAPQTTNLPLLLNMTPDLCPTGVDEDLLEAQNARMERLGLLLRVDDDHPIRALRRPTTTQTTGNLKSYQDSTGRPLVQYTGSTGAGDRCIRSDHPLPRPNPHEQQHDDAPQQSPLSKSRFLASLLRRGAKKVVSNRSSSNASQQSQPTWKPFVVPFKENSTTVNVTPRLISYYEVSILDLENNESSDNGDDDSVNPVPPPARPAGHRSDCVAVGLATQSFHVHTRMPGWDRQSFGYHGDDGGIFHSSGTMVKQFGSKFGAGDTVGCGIDYVMKGIFFTLNGSFMGYGWTGIDEELLQNDLYPVVGLDTNCPLFLNFGAVEPFQFDLAHFLMKHETIIASQYSFDTTPTTVETVIGGPMTREPSLLSFPSSSSLVSLTSTASSTTGRRRFRRRGMVAAVRERSRGNGIRAF</sequence>
<feature type="region of interest" description="Disordered" evidence="1">
    <location>
        <begin position="14"/>
        <end position="40"/>
    </location>
</feature>
<dbReference type="SMART" id="SM00449">
    <property type="entry name" value="SPRY"/>
    <property type="match status" value="1"/>
</dbReference>
<accession>A0A9K3Q0S9</accession>
<reference evidence="3" key="1">
    <citation type="journal article" date="2021" name="Sci. Rep.">
        <title>Diploid genomic architecture of Nitzschia inconspicua, an elite biomass production diatom.</title>
        <authorList>
            <person name="Oliver A."/>
            <person name="Podell S."/>
            <person name="Pinowska A."/>
            <person name="Traller J.C."/>
            <person name="Smith S.R."/>
            <person name="McClure R."/>
            <person name="Beliaev A."/>
            <person name="Bohutskyi P."/>
            <person name="Hill E.A."/>
            <person name="Rabines A."/>
            <person name="Zheng H."/>
            <person name="Allen L.Z."/>
            <person name="Kuo A."/>
            <person name="Grigoriev I.V."/>
            <person name="Allen A.E."/>
            <person name="Hazlebeck D."/>
            <person name="Allen E.E."/>
        </authorList>
    </citation>
    <scope>NUCLEOTIDE SEQUENCE</scope>
    <source>
        <strain evidence="3">Hildebrandi</strain>
    </source>
</reference>
<feature type="compositionally biased region" description="Acidic residues" evidence="1">
    <location>
        <begin position="20"/>
        <end position="40"/>
    </location>
</feature>
<dbReference type="InterPro" id="IPR003877">
    <property type="entry name" value="SPRY_dom"/>
</dbReference>
<feature type="region of interest" description="Disordered" evidence="1">
    <location>
        <begin position="438"/>
        <end position="462"/>
    </location>
</feature>
<evidence type="ECO:0000256" key="1">
    <source>
        <dbReference type="SAM" id="MobiDB-lite"/>
    </source>
</evidence>
<dbReference type="PROSITE" id="PS50188">
    <property type="entry name" value="B302_SPRY"/>
    <property type="match status" value="1"/>
</dbReference>
<gene>
    <name evidence="3" type="ORF">IV203_028995</name>
</gene>
<feature type="region of interest" description="Disordered" evidence="1">
    <location>
        <begin position="307"/>
        <end position="370"/>
    </location>
</feature>
<feature type="compositionally biased region" description="Polar residues" evidence="1">
    <location>
        <begin position="312"/>
        <end position="328"/>
    </location>
</feature>
<organism evidence="3 4">
    <name type="scientific">Nitzschia inconspicua</name>
    <dbReference type="NCBI Taxonomy" id="303405"/>
    <lineage>
        <taxon>Eukaryota</taxon>
        <taxon>Sar</taxon>
        <taxon>Stramenopiles</taxon>
        <taxon>Ochrophyta</taxon>
        <taxon>Bacillariophyta</taxon>
        <taxon>Bacillariophyceae</taxon>
        <taxon>Bacillariophycidae</taxon>
        <taxon>Bacillariales</taxon>
        <taxon>Bacillariaceae</taxon>
        <taxon>Nitzschia</taxon>
    </lineage>
</organism>
<dbReference type="Proteomes" id="UP000693970">
    <property type="component" value="Unassembled WGS sequence"/>
</dbReference>
<evidence type="ECO:0000313" key="3">
    <source>
        <dbReference type="EMBL" id="KAG7366325.1"/>
    </source>
</evidence>
<feature type="domain" description="B30.2/SPRY" evidence="2">
    <location>
        <begin position="358"/>
        <end position="577"/>
    </location>
</feature>
<dbReference type="PANTHER" id="PTHR12864">
    <property type="entry name" value="RAN BINDING PROTEIN 9-RELATED"/>
    <property type="match status" value="1"/>
</dbReference>
<evidence type="ECO:0000259" key="2">
    <source>
        <dbReference type="PROSITE" id="PS50188"/>
    </source>
</evidence>
<evidence type="ECO:0000313" key="4">
    <source>
        <dbReference type="Proteomes" id="UP000693970"/>
    </source>
</evidence>
<keyword evidence="4" id="KW-1185">Reference proteome</keyword>